<dbReference type="Pfam" id="PF00005">
    <property type="entry name" value="ABC_tran"/>
    <property type="match status" value="1"/>
</dbReference>
<dbReference type="PANTHER" id="PTHR43297:SF14">
    <property type="entry name" value="ATPASE AAA-TYPE CORE DOMAIN-CONTAINING PROTEIN"/>
    <property type="match status" value="1"/>
</dbReference>
<reference evidence="11 12" key="1">
    <citation type="submission" date="2020-08" db="EMBL/GenBank/DDBJ databases">
        <title>Bridging the membrane lipid divide: bacteria of the FCB group superphylum have the potential to synthesize archaeal ether lipids.</title>
        <authorList>
            <person name="Villanueva L."/>
            <person name="Von Meijenfeldt F.A.B."/>
            <person name="Westbye A.B."/>
            <person name="Yadav S."/>
            <person name="Hopmans E.C."/>
            <person name="Dutilh B.E."/>
            <person name="Sinninghe Damste J.S."/>
        </authorList>
    </citation>
    <scope>NUCLEOTIDE SEQUENCE [LARGE SCALE GENOMIC DNA]</scope>
    <source>
        <strain evidence="11">NIOZ-UU27</strain>
    </source>
</reference>
<gene>
    <name evidence="11" type="ORF">H8E19_09785</name>
</gene>
<evidence type="ECO:0000256" key="2">
    <source>
        <dbReference type="ARBA" id="ARBA00005417"/>
    </source>
</evidence>
<feature type="domain" description="ABC transporter" evidence="10">
    <location>
        <begin position="4"/>
        <end position="253"/>
    </location>
</feature>
<dbReference type="GO" id="GO:0015833">
    <property type="term" value="P:peptide transport"/>
    <property type="evidence" value="ECO:0007669"/>
    <property type="project" value="InterPro"/>
</dbReference>
<dbReference type="InterPro" id="IPR003593">
    <property type="entry name" value="AAA+_ATPase"/>
</dbReference>
<dbReference type="SMART" id="SM00382">
    <property type="entry name" value="AAA"/>
    <property type="match status" value="1"/>
</dbReference>
<evidence type="ECO:0000256" key="5">
    <source>
        <dbReference type="ARBA" id="ARBA00022519"/>
    </source>
</evidence>
<evidence type="ECO:0000256" key="1">
    <source>
        <dbReference type="ARBA" id="ARBA00004202"/>
    </source>
</evidence>
<dbReference type="GO" id="GO:0005886">
    <property type="term" value="C:plasma membrane"/>
    <property type="evidence" value="ECO:0007669"/>
    <property type="project" value="UniProtKB-SubCell"/>
</dbReference>
<evidence type="ECO:0000256" key="4">
    <source>
        <dbReference type="ARBA" id="ARBA00022475"/>
    </source>
</evidence>
<dbReference type="Proteomes" id="UP000650524">
    <property type="component" value="Unassembled WGS sequence"/>
</dbReference>
<dbReference type="InterPro" id="IPR027417">
    <property type="entry name" value="P-loop_NTPase"/>
</dbReference>
<dbReference type="SUPFAM" id="SSF52540">
    <property type="entry name" value="P-loop containing nucleoside triphosphate hydrolases"/>
    <property type="match status" value="1"/>
</dbReference>
<dbReference type="GO" id="GO:0005524">
    <property type="term" value="F:ATP binding"/>
    <property type="evidence" value="ECO:0007669"/>
    <property type="project" value="UniProtKB-KW"/>
</dbReference>
<keyword evidence="9" id="KW-0472">Membrane</keyword>
<evidence type="ECO:0000256" key="8">
    <source>
        <dbReference type="ARBA" id="ARBA00022967"/>
    </source>
</evidence>
<dbReference type="InterPro" id="IPR017871">
    <property type="entry name" value="ABC_transporter-like_CS"/>
</dbReference>
<keyword evidence="3" id="KW-0813">Transport</keyword>
<evidence type="ECO:0000256" key="3">
    <source>
        <dbReference type="ARBA" id="ARBA00022448"/>
    </source>
</evidence>
<keyword evidence="7 11" id="KW-0067">ATP-binding</keyword>
<dbReference type="InterPro" id="IPR050388">
    <property type="entry name" value="ABC_Ni/Peptide_Import"/>
</dbReference>
<dbReference type="CDD" id="cd03257">
    <property type="entry name" value="ABC_NikE_OppD_transporters"/>
    <property type="match status" value="1"/>
</dbReference>
<dbReference type="InterPro" id="IPR013563">
    <property type="entry name" value="Oligopep_ABC_C"/>
</dbReference>
<dbReference type="PROSITE" id="PS50893">
    <property type="entry name" value="ABC_TRANSPORTER_2"/>
    <property type="match status" value="1"/>
</dbReference>
<proteinExistence type="inferred from homology"/>
<evidence type="ECO:0000256" key="9">
    <source>
        <dbReference type="ARBA" id="ARBA00023136"/>
    </source>
</evidence>
<dbReference type="PROSITE" id="PS00211">
    <property type="entry name" value="ABC_TRANSPORTER_1"/>
    <property type="match status" value="1"/>
</dbReference>
<dbReference type="EMBL" id="JACNJD010000225">
    <property type="protein sequence ID" value="MBC8177682.1"/>
    <property type="molecule type" value="Genomic_DNA"/>
</dbReference>
<dbReference type="InterPro" id="IPR003439">
    <property type="entry name" value="ABC_transporter-like_ATP-bd"/>
</dbReference>
<dbReference type="NCBIfam" id="TIGR01727">
    <property type="entry name" value="oligo_HPY"/>
    <property type="match status" value="1"/>
</dbReference>
<accession>A0A8J6T4M1</accession>
<dbReference type="GO" id="GO:0016887">
    <property type="term" value="F:ATP hydrolysis activity"/>
    <property type="evidence" value="ECO:0007669"/>
    <property type="project" value="InterPro"/>
</dbReference>
<dbReference type="AlphaFoldDB" id="A0A8J6T4M1"/>
<keyword evidence="4" id="KW-1003">Cell membrane</keyword>
<evidence type="ECO:0000259" key="10">
    <source>
        <dbReference type="PROSITE" id="PS50893"/>
    </source>
</evidence>
<keyword evidence="6" id="KW-0547">Nucleotide-binding</keyword>
<keyword evidence="5" id="KW-0997">Cell inner membrane</keyword>
<evidence type="ECO:0000256" key="7">
    <source>
        <dbReference type="ARBA" id="ARBA00022840"/>
    </source>
</evidence>
<comment type="similarity">
    <text evidence="2">Belongs to the ABC transporter superfamily.</text>
</comment>
<sequence length="317" mass="34693">MAILEVENVSIGYNTKKGYLKAVERVSFTLDEGGSLGFVGESGCGKTTIGMALMGLLPPNGSVREGRILFEGKNTLRMSDEEIRKIRWREMAMIFQAAMNALNPVQRVGNQIAEAILVHDLSIGKEEAMGQVEALFELVGIPRDRLRDYPHQYSGGMKQRAVIAMALACHPKLIIADEPTTALDVIVQDQILGEIKDLQKEFDLSIIFISHDISIVADMCNDIGVMYAGQLVEFGPREQVFESPAHPYTKALLSSFPTVTGKKSDLIPIPGETPNLVVPPTGCRFCDRCSEPGPSCKTETPAWVEIGPGHKTLCCRC</sequence>
<comment type="subcellular location">
    <subcellularLocation>
        <location evidence="1">Cell membrane</location>
        <topology evidence="1">Peripheral membrane protein</topology>
    </subcellularLocation>
</comment>
<comment type="caution">
    <text evidence="11">The sequence shown here is derived from an EMBL/GenBank/DDBJ whole genome shotgun (WGS) entry which is preliminary data.</text>
</comment>
<dbReference type="FunFam" id="3.40.50.300:FF:000016">
    <property type="entry name" value="Oligopeptide ABC transporter ATP-binding component"/>
    <property type="match status" value="1"/>
</dbReference>
<dbReference type="Pfam" id="PF08352">
    <property type="entry name" value="oligo_HPY"/>
    <property type="match status" value="1"/>
</dbReference>
<evidence type="ECO:0000313" key="12">
    <source>
        <dbReference type="Proteomes" id="UP000650524"/>
    </source>
</evidence>
<dbReference type="PANTHER" id="PTHR43297">
    <property type="entry name" value="OLIGOPEPTIDE TRANSPORT ATP-BINDING PROTEIN APPD"/>
    <property type="match status" value="1"/>
</dbReference>
<protein>
    <submittedName>
        <fullName evidence="11">ABC transporter ATP-binding protein</fullName>
    </submittedName>
</protein>
<keyword evidence="8" id="KW-1278">Translocase</keyword>
<name>A0A8J6T4M1_9DELT</name>
<evidence type="ECO:0000256" key="6">
    <source>
        <dbReference type="ARBA" id="ARBA00022741"/>
    </source>
</evidence>
<dbReference type="Gene3D" id="3.40.50.300">
    <property type="entry name" value="P-loop containing nucleotide triphosphate hydrolases"/>
    <property type="match status" value="1"/>
</dbReference>
<evidence type="ECO:0000313" key="11">
    <source>
        <dbReference type="EMBL" id="MBC8177682.1"/>
    </source>
</evidence>
<organism evidence="11 12">
    <name type="scientific">Candidatus Desulfacyla euxinica</name>
    <dbReference type="NCBI Taxonomy" id="2841693"/>
    <lineage>
        <taxon>Bacteria</taxon>
        <taxon>Deltaproteobacteria</taxon>
        <taxon>Candidatus Desulfacyla</taxon>
    </lineage>
</organism>